<comment type="caution">
    <text evidence="1">The sequence shown here is derived from an EMBL/GenBank/DDBJ whole genome shotgun (WGS) entry which is preliminary data.</text>
</comment>
<organism evidence="1 2">
    <name type="scientific">Acaulospora colombiana</name>
    <dbReference type="NCBI Taxonomy" id="27376"/>
    <lineage>
        <taxon>Eukaryota</taxon>
        <taxon>Fungi</taxon>
        <taxon>Fungi incertae sedis</taxon>
        <taxon>Mucoromycota</taxon>
        <taxon>Glomeromycotina</taxon>
        <taxon>Glomeromycetes</taxon>
        <taxon>Diversisporales</taxon>
        <taxon>Acaulosporaceae</taxon>
        <taxon>Acaulospora</taxon>
    </lineage>
</organism>
<gene>
    <name evidence="1" type="ORF">ACOLOM_LOCUS2746</name>
</gene>
<reference evidence="1" key="1">
    <citation type="submission" date="2021-06" db="EMBL/GenBank/DDBJ databases">
        <authorList>
            <person name="Kallberg Y."/>
            <person name="Tangrot J."/>
            <person name="Rosling A."/>
        </authorList>
    </citation>
    <scope>NUCLEOTIDE SEQUENCE</scope>
    <source>
        <strain evidence="1">CL356</strain>
    </source>
</reference>
<dbReference type="EMBL" id="CAJVPT010003743">
    <property type="protein sequence ID" value="CAG8499803.1"/>
    <property type="molecule type" value="Genomic_DNA"/>
</dbReference>
<dbReference type="Proteomes" id="UP000789525">
    <property type="component" value="Unassembled WGS sequence"/>
</dbReference>
<sequence length="331" mass="38525">MTKSQHTAYGPGSFKTEFDKRLKGRSLKINKEMSMKALRLLVKNGLRMEKELLGPFDNAVKEAERLIESKKELEIKNIIKDAELVGEIAKKLLKECYPTFEEVVNDLSSVQGVDGPLQQLETKYTGISAEIKHAIRINSDSWKALKVRYVFTSLIIREVFSGNKNENTEEIKESALGTFYGLLMDNEKDPYQLVKKYTEKSQSGILGYFYQLFKDTLKLDQNHIYTVFNSAVTLSAKTPDEKFLDNLLKTKSFDTSKEIKQNIINEFLMEYSKWRKDVFPLNIKRIAPKYSDRKVEITKKYEEELLMKKHEIEEREFERIRLEIEGKFPTG</sequence>
<proteinExistence type="predicted"/>
<accession>A0ACA9KZW4</accession>
<name>A0ACA9KZW4_9GLOM</name>
<keyword evidence="2" id="KW-1185">Reference proteome</keyword>
<evidence type="ECO:0000313" key="2">
    <source>
        <dbReference type="Proteomes" id="UP000789525"/>
    </source>
</evidence>
<protein>
    <submittedName>
        <fullName evidence="1">1586_t:CDS:1</fullName>
    </submittedName>
</protein>
<evidence type="ECO:0000313" key="1">
    <source>
        <dbReference type="EMBL" id="CAG8499803.1"/>
    </source>
</evidence>